<sequence length="383" mass="43074">MDFVSCLPVLSSDEEVELVLCKATFDNRECVNLEKLQSLRITELMVSEGSDIHIIQDFTADTIHCFGNADCNAAWYALINILSGHSFHSENSMDLEGSIWKCDLRDEPWKLVWELDLHGIIKKNAEVILNSSHGREVDLFKMSLKLFNDYCAANDAIHGLEQREKAIERELDHERQKLQGFNEIISQRDMKTRAMVLKLLNEKKEKIRELQRRLEENKGSDEVSDDRLINAFVNKPVSRMNSPHKRRSTTPILQSAPKRPTITAVKKEEDDFDDFANQDFAFMGINRPLSSSPAKLEPTGTPELPTSKIGVTTGDTPSEESNFEEPPPNNALSEQEVPSLTLPKAECSAAPGRQSSEDLTSTEGEDETETETEAGIDHEIDSA</sequence>
<organism evidence="3 4">
    <name type="scientific">Lachancea fermentati</name>
    <name type="common">Zygosaccharomyces fermentati</name>
    <dbReference type="NCBI Taxonomy" id="4955"/>
    <lineage>
        <taxon>Eukaryota</taxon>
        <taxon>Fungi</taxon>
        <taxon>Dikarya</taxon>
        <taxon>Ascomycota</taxon>
        <taxon>Saccharomycotina</taxon>
        <taxon>Saccharomycetes</taxon>
        <taxon>Saccharomycetales</taxon>
        <taxon>Saccharomycetaceae</taxon>
        <taxon>Lachancea</taxon>
    </lineage>
</organism>
<accession>A0A1G4M9F2</accession>
<evidence type="ECO:0000313" key="3">
    <source>
        <dbReference type="EMBL" id="SCW00493.1"/>
    </source>
</evidence>
<keyword evidence="1" id="KW-0175">Coiled coil</keyword>
<dbReference type="OrthoDB" id="4067005at2759"/>
<keyword evidence="4" id="KW-1185">Reference proteome</keyword>
<proteinExistence type="predicted"/>
<evidence type="ECO:0000313" key="4">
    <source>
        <dbReference type="Proteomes" id="UP000190831"/>
    </source>
</evidence>
<feature type="coiled-coil region" evidence="1">
    <location>
        <begin position="157"/>
        <end position="220"/>
    </location>
</feature>
<feature type="compositionally biased region" description="Acidic residues" evidence="2">
    <location>
        <begin position="363"/>
        <end position="374"/>
    </location>
</feature>
<dbReference type="Proteomes" id="UP000190831">
    <property type="component" value="Chromosome C"/>
</dbReference>
<dbReference type="AlphaFoldDB" id="A0A1G4M9F2"/>
<evidence type="ECO:0000256" key="2">
    <source>
        <dbReference type="SAM" id="MobiDB-lite"/>
    </source>
</evidence>
<feature type="region of interest" description="Disordered" evidence="2">
    <location>
        <begin position="286"/>
        <end position="383"/>
    </location>
</feature>
<dbReference type="OMA" id="EFICCVP"/>
<protein>
    <submittedName>
        <fullName evidence="3">LAFE_0C05402g1_1</fullName>
    </submittedName>
</protein>
<name>A0A1G4M9F2_LACFM</name>
<evidence type="ECO:0000256" key="1">
    <source>
        <dbReference type="SAM" id="Coils"/>
    </source>
</evidence>
<dbReference type="InterPro" id="IPR014751">
    <property type="entry name" value="XRCC4-like_C"/>
</dbReference>
<dbReference type="Gene3D" id="1.20.5.370">
    <property type="match status" value="1"/>
</dbReference>
<gene>
    <name evidence="3" type="ORF">LAFE_0C05402G</name>
</gene>
<dbReference type="STRING" id="4955.A0A1G4M9F2"/>
<dbReference type="EMBL" id="LT598485">
    <property type="protein sequence ID" value="SCW00493.1"/>
    <property type="molecule type" value="Genomic_DNA"/>
</dbReference>
<reference evidence="3 4" key="1">
    <citation type="submission" date="2016-03" db="EMBL/GenBank/DDBJ databases">
        <authorList>
            <person name="Devillers H."/>
        </authorList>
    </citation>
    <scope>NUCLEOTIDE SEQUENCE [LARGE SCALE GENOMIC DNA]</scope>
    <source>
        <strain evidence="3">CBS 6772</strain>
    </source>
</reference>